<dbReference type="EMBL" id="LN891034">
    <property type="protein sequence ID" value="CUS10978.1"/>
    <property type="molecule type" value="Genomic_DNA"/>
</dbReference>
<reference evidence="1" key="1">
    <citation type="submission" date="2015-10" db="EMBL/GenBank/DDBJ databases">
        <authorList>
            <person name="Regsiter A."/>
            <person name="william w."/>
        </authorList>
    </citation>
    <scope>NUCLEOTIDE SEQUENCE</scope>
    <source>
        <strain evidence="1">Montdore</strain>
    </source>
</reference>
<protein>
    <submittedName>
        <fullName evidence="1">Uncharacterized protein</fullName>
    </submittedName>
</protein>
<keyword evidence="2" id="KW-1185">Reference proteome</keyword>
<sequence>MWRTNMSLPAAAEEEHFNLPSHNSMPMPSDTEADACDIHRAQRIEITFFPITSHRRLNVPLGQFWAQEGNQRMRKYFVATDLSREAQHALGWAIGMVLRDADALMGTYAFSKDTVEDGGKIVPMTG</sequence>
<accession>A0A292PWH6</accession>
<evidence type="ECO:0000313" key="1">
    <source>
        <dbReference type="EMBL" id="CUS10978.1"/>
    </source>
</evidence>
<organism evidence="1 2">
    <name type="scientific">Tuber aestivum</name>
    <name type="common">summer truffle</name>
    <dbReference type="NCBI Taxonomy" id="59557"/>
    <lineage>
        <taxon>Eukaryota</taxon>
        <taxon>Fungi</taxon>
        <taxon>Dikarya</taxon>
        <taxon>Ascomycota</taxon>
        <taxon>Pezizomycotina</taxon>
        <taxon>Pezizomycetes</taxon>
        <taxon>Pezizales</taxon>
        <taxon>Tuberaceae</taxon>
        <taxon>Tuber</taxon>
    </lineage>
</organism>
<name>A0A292PWH6_9PEZI</name>
<evidence type="ECO:0000313" key="2">
    <source>
        <dbReference type="Proteomes" id="UP001412239"/>
    </source>
</evidence>
<dbReference type="Proteomes" id="UP001412239">
    <property type="component" value="Unassembled WGS sequence"/>
</dbReference>
<gene>
    <name evidence="1" type="ORF">GSTUAT00004906001</name>
</gene>
<dbReference type="AlphaFoldDB" id="A0A292PWH6"/>
<proteinExistence type="predicted"/>